<comment type="pathway">
    <text evidence="2 8">Purine metabolism; IMP biosynthesis via de novo pathway; 5-formamido-1-(5-phospho-D-ribosyl)imidazole-4-carboxamide from 5-amino-1-(5-phospho-D-ribosyl)imidazole-4-carboxamide (10-formyl THF route): step 1/1.</text>
</comment>
<dbReference type="AlphaFoldDB" id="A0A7V4TXZ1"/>
<dbReference type="HAMAP" id="MF_00139">
    <property type="entry name" value="PurH"/>
    <property type="match status" value="1"/>
</dbReference>
<feature type="domain" description="MGS-like" evidence="9">
    <location>
        <begin position="2"/>
        <end position="148"/>
    </location>
</feature>
<dbReference type="InterPro" id="IPR011607">
    <property type="entry name" value="MGS-like_dom"/>
</dbReference>
<comment type="catalytic activity">
    <reaction evidence="8">
        <text>IMP + H2O = 5-formamido-1-(5-phospho-D-ribosyl)imidazole-4-carboxamide</text>
        <dbReference type="Rhea" id="RHEA:18445"/>
        <dbReference type="ChEBI" id="CHEBI:15377"/>
        <dbReference type="ChEBI" id="CHEBI:58053"/>
        <dbReference type="ChEBI" id="CHEBI:58467"/>
        <dbReference type="EC" id="3.5.4.10"/>
    </reaction>
</comment>
<sequence>MNDLSIPIKRALVSVSDKTGVAEFARVLHAQGCEIISTGGTKKVLEENGLPVTDISAVTGNPEAFGGRMKTISFQIESALLFDREKDKQEAAALGIRSIDMVVCNLYPFEQVKNRGADFDTLIENIDIGGPTMVRAAAKNFKYVAIVTDPGDYEELAQELQQNNGALSYDTRFKLMRKAFNATADYDAMISETMDETAGKLSVRLAFGRAKELRYGENSHQSAWLLRRNGTNHSYFDVKVLHGKELSFNNMVDMYSALDSVRDLKQSGCAVIKHNNPCGLSEGAEQRRVFEQAWAGDPVSAFGSVIAFNRPVGKETVTFLHLDAENKMLRKFVEVIAAPAFEAAALEYLYQHKNLRVVEYDPAGLTPDLDYRFLHNALLVQTTDRKLKEKTEWVTERRAELDEALLDFGLIAVRQVKSNAICIVRRLPDGDHQLLGMGAGQPNRVNSTQLAIARARENLKNEFEGSPQELEEYIAQQMGRAALISDAFFPFPDNVELAVAAGLRVIVQPGGSIRDKSVIAKCNELGVAMMFTGTRHFKH</sequence>
<evidence type="ECO:0000259" key="9">
    <source>
        <dbReference type="PROSITE" id="PS51855"/>
    </source>
</evidence>
<dbReference type="NCBIfam" id="NF002049">
    <property type="entry name" value="PRK00881.1"/>
    <property type="match status" value="1"/>
</dbReference>
<evidence type="ECO:0000256" key="2">
    <source>
        <dbReference type="ARBA" id="ARBA00004954"/>
    </source>
</evidence>
<dbReference type="Pfam" id="PF02142">
    <property type="entry name" value="MGS"/>
    <property type="match status" value="1"/>
</dbReference>
<protein>
    <recommendedName>
        <fullName evidence="8">Bifunctional purine biosynthesis protein PurH</fullName>
    </recommendedName>
    <domain>
        <recommendedName>
            <fullName evidence="8">Phosphoribosylaminoimidazolecarboxamide formyltransferase</fullName>
            <ecNumber evidence="8">2.1.2.3</ecNumber>
        </recommendedName>
        <alternativeName>
            <fullName evidence="8">AICAR transformylase</fullName>
        </alternativeName>
    </domain>
    <domain>
        <recommendedName>
            <fullName evidence="8">IMP cyclohydrolase</fullName>
            <ecNumber evidence="8">3.5.4.10</ecNumber>
        </recommendedName>
        <alternativeName>
            <fullName evidence="8">ATIC</fullName>
        </alternativeName>
        <alternativeName>
            <fullName evidence="8">IMP synthase</fullName>
        </alternativeName>
        <alternativeName>
            <fullName evidence="8">Inosinicase</fullName>
        </alternativeName>
    </domain>
</protein>
<dbReference type="EC" id="2.1.2.3" evidence="8"/>
<reference evidence="10" key="1">
    <citation type="journal article" date="2020" name="mSystems">
        <title>Genome- and Community-Level Interaction Insights into Carbon Utilization and Element Cycling Functions of Hydrothermarchaeota in Hydrothermal Sediment.</title>
        <authorList>
            <person name="Zhou Z."/>
            <person name="Liu Y."/>
            <person name="Xu W."/>
            <person name="Pan J."/>
            <person name="Luo Z.H."/>
            <person name="Li M."/>
        </authorList>
    </citation>
    <scope>NUCLEOTIDE SEQUENCE [LARGE SCALE GENOMIC DNA]</scope>
    <source>
        <strain evidence="10">HyVt-577</strain>
    </source>
</reference>
<proteinExistence type="inferred from homology"/>
<evidence type="ECO:0000256" key="7">
    <source>
        <dbReference type="ARBA" id="ARBA00023268"/>
    </source>
</evidence>
<name>A0A7V4TXZ1_CALAY</name>
<dbReference type="GO" id="GO:0005829">
    <property type="term" value="C:cytosol"/>
    <property type="evidence" value="ECO:0007669"/>
    <property type="project" value="TreeGrafter"/>
</dbReference>
<comment type="catalytic activity">
    <reaction evidence="8">
        <text>(6R)-10-formyltetrahydrofolate + 5-amino-1-(5-phospho-beta-D-ribosyl)imidazole-4-carboxamide = 5-formamido-1-(5-phospho-D-ribosyl)imidazole-4-carboxamide + (6S)-5,6,7,8-tetrahydrofolate</text>
        <dbReference type="Rhea" id="RHEA:22192"/>
        <dbReference type="ChEBI" id="CHEBI:57453"/>
        <dbReference type="ChEBI" id="CHEBI:58467"/>
        <dbReference type="ChEBI" id="CHEBI:58475"/>
        <dbReference type="ChEBI" id="CHEBI:195366"/>
        <dbReference type="EC" id="2.1.2.3"/>
    </reaction>
</comment>
<evidence type="ECO:0000256" key="8">
    <source>
        <dbReference type="HAMAP-Rule" id="MF_00139"/>
    </source>
</evidence>
<gene>
    <name evidence="8 10" type="primary">purH</name>
    <name evidence="10" type="ORF">ENK44_02240</name>
</gene>
<dbReference type="UniPathway" id="UPA00074">
    <property type="reaction ID" value="UER00133"/>
</dbReference>
<evidence type="ECO:0000256" key="5">
    <source>
        <dbReference type="ARBA" id="ARBA00022755"/>
    </source>
</evidence>
<dbReference type="SUPFAM" id="SSF53927">
    <property type="entry name" value="Cytidine deaminase-like"/>
    <property type="match status" value="1"/>
</dbReference>
<accession>A0A7V4TXZ1</accession>
<dbReference type="PANTHER" id="PTHR11692">
    <property type="entry name" value="BIFUNCTIONAL PURINE BIOSYNTHESIS PROTEIN PURH"/>
    <property type="match status" value="1"/>
</dbReference>
<dbReference type="PIRSF" id="PIRSF000414">
    <property type="entry name" value="AICARFT_IMPCHas"/>
    <property type="match status" value="1"/>
</dbReference>
<dbReference type="InterPro" id="IPR002695">
    <property type="entry name" value="PurH-like"/>
</dbReference>
<evidence type="ECO:0000256" key="3">
    <source>
        <dbReference type="ARBA" id="ARBA00007667"/>
    </source>
</evidence>
<dbReference type="GO" id="GO:0004643">
    <property type="term" value="F:phosphoribosylaminoimidazolecarboxamide formyltransferase activity"/>
    <property type="evidence" value="ECO:0007669"/>
    <property type="project" value="UniProtKB-UniRule"/>
</dbReference>
<dbReference type="Pfam" id="PF01808">
    <property type="entry name" value="AICARFT_IMPCHas"/>
    <property type="match status" value="1"/>
</dbReference>
<organism evidence="10">
    <name type="scientific">Caldithrix abyssi</name>
    <dbReference type="NCBI Taxonomy" id="187145"/>
    <lineage>
        <taxon>Bacteria</taxon>
        <taxon>Pseudomonadati</taxon>
        <taxon>Calditrichota</taxon>
        <taxon>Calditrichia</taxon>
        <taxon>Calditrichales</taxon>
        <taxon>Calditrichaceae</taxon>
        <taxon>Caldithrix</taxon>
    </lineage>
</organism>
<dbReference type="Gene3D" id="3.40.50.1380">
    <property type="entry name" value="Methylglyoxal synthase-like domain"/>
    <property type="match status" value="1"/>
</dbReference>
<dbReference type="InterPro" id="IPR016193">
    <property type="entry name" value="Cytidine_deaminase-like"/>
</dbReference>
<comment type="caution">
    <text evidence="10">The sequence shown here is derived from an EMBL/GenBank/DDBJ whole genome shotgun (WGS) entry which is preliminary data.</text>
</comment>
<evidence type="ECO:0000256" key="6">
    <source>
        <dbReference type="ARBA" id="ARBA00022801"/>
    </source>
</evidence>
<dbReference type="SMART" id="SM00798">
    <property type="entry name" value="AICARFT_IMPCHas"/>
    <property type="match status" value="1"/>
</dbReference>
<evidence type="ECO:0000256" key="1">
    <source>
        <dbReference type="ARBA" id="ARBA00004844"/>
    </source>
</evidence>
<dbReference type="SUPFAM" id="SSF52335">
    <property type="entry name" value="Methylglyoxal synthase-like"/>
    <property type="match status" value="1"/>
</dbReference>
<keyword evidence="5 8" id="KW-0658">Purine biosynthesis</keyword>
<dbReference type="CDD" id="cd01421">
    <property type="entry name" value="IMPCH"/>
    <property type="match status" value="1"/>
</dbReference>
<dbReference type="GO" id="GO:0006189">
    <property type="term" value="P:'de novo' IMP biosynthetic process"/>
    <property type="evidence" value="ECO:0007669"/>
    <property type="project" value="UniProtKB-UniRule"/>
</dbReference>
<comment type="domain">
    <text evidence="8">The IMP cyclohydrolase activity resides in the N-terminal region.</text>
</comment>
<evidence type="ECO:0000313" key="10">
    <source>
        <dbReference type="EMBL" id="HGY54501.1"/>
    </source>
</evidence>
<keyword evidence="7 8" id="KW-0511">Multifunctional enzyme</keyword>
<dbReference type="EMBL" id="DRQG01000021">
    <property type="protein sequence ID" value="HGY54501.1"/>
    <property type="molecule type" value="Genomic_DNA"/>
</dbReference>
<dbReference type="SMART" id="SM00851">
    <property type="entry name" value="MGS"/>
    <property type="match status" value="1"/>
</dbReference>
<dbReference type="FunFam" id="3.40.50.1380:FF:000001">
    <property type="entry name" value="Bifunctional purine biosynthesis protein PurH"/>
    <property type="match status" value="1"/>
</dbReference>
<dbReference type="Proteomes" id="UP000885779">
    <property type="component" value="Unassembled WGS sequence"/>
</dbReference>
<dbReference type="InterPro" id="IPR024051">
    <property type="entry name" value="AICAR_Tfase_dup_dom_sf"/>
</dbReference>
<dbReference type="GO" id="GO:0003937">
    <property type="term" value="F:IMP cyclohydrolase activity"/>
    <property type="evidence" value="ECO:0007669"/>
    <property type="project" value="UniProtKB-UniRule"/>
</dbReference>
<comment type="similarity">
    <text evidence="3 8">Belongs to the PurH family.</text>
</comment>
<keyword evidence="4 8" id="KW-0808">Transferase</keyword>
<dbReference type="InterPro" id="IPR036914">
    <property type="entry name" value="MGS-like_dom_sf"/>
</dbReference>
<dbReference type="PROSITE" id="PS51855">
    <property type="entry name" value="MGS"/>
    <property type="match status" value="1"/>
</dbReference>
<comment type="pathway">
    <text evidence="1 8">Purine metabolism; IMP biosynthesis via de novo pathway; IMP from 5-formamido-1-(5-phospho-D-ribosyl)imidazole-4-carboxamide: step 1/1.</text>
</comment>
<dbReference type="PANTHER" id="PTHR11692:SF0">
    <property type="entry name" value="BIFUNCTIONAL PURINE BIOSYNTHESIS PROTEIN ATIC"/>
    <property type="match status" value="1"/>
</dbReference>
<dbReference type="EC" id="3.5.4.10" evidence="8"/>
<dbReference type="Gene3D" id="3.40.140.20">
    <property type="match status" value="2"/>
</dbReference>
<keyword evidence="6 8" id="KW-0378">Hydrolase</keyword>
<evidence type="ECO:0000256" key="4">
    <source>
        <dbReference type="ARBA" id="ARBA00022679"/>
    </source>
</evidence>